<name>H6RE49_9BACT</name>
<dbReference type="PANTHER" id="PTHR10151">
    <property type="entry name" value="ECTONUCLEOTIDE PYROPHOSPHATASE/PHOSPHODIESTERASE"/>
    <property type="match status" value="1"/>
</dbReference>
<reference evidence="1" key="2">
    <citation type="submission" date="2012-02" db="EMBL/GenBank/DDBJ databases">
        <authorList>
            <person name="Genoscope - CEA"/>
        </authorList>
    </citation>
    <scope>NUCLEOTIDE SEQUENCE</scope>
</reference>
<dbReference type="GO" id="GO:0016787">
    <property type="term" value="F:hydrolase activity"/>
    <property type="evidence" value="ECO:0007669"/>
    <property type="project" value="UniProtKB-ARBA"/>
</dbReference>
<evidence type="ECO:0000313" key="1">
    <source>
        <dbReference type="EMBL" id="CCF99310.1"/>
    </source>
</evidence>
<proteinExistence type="predicted"/>
<gene>
    <name evidence="1" type="ORF">VIS_S3BAA50004</name>
</gene>
<organism evidence="1">
    <name type="scientific">uncultured Flavobacteriia bacterium</name>
    <dbReference type="NCBI Taxonomy" id="212695"/>
    <lineage>
        <taxon>Bacteria</taxon>
        <taxon>Pseudomonadati</taxon>
        <taxon>Bacteroidota</taxon>
        <taxon>Flavobacteriia</taxon>
        <taxon>environmental samples</taxon>
    </lineage>
</organism>
<dbReference type="PANTHER" id="PTHR10151:SF120">
    <property type="entry name" value="BIS(5'-ADENOSYL)-TRIPHOSPHATASE"/>
    <property type="match status" value="1"/>
</dbReference>
<sequence>MKIIARIVLILVLLISFSRCKKQGTPRVVIIGIDGLSVEGFEKSKHPNLDQLIKDGVLSLNTRTVMPSVTLPNWTSHLTSGGPEQHGVTSNGWKLDKHGFDPIEQDKDGYYPSIFKILKEQVPSVKTGYYYNWGNLINSMNKEYLDEYSFEENDKYTSNYQKSYDFIVENRMNPTLVFLYSVHVDHAGHNYKWMSPEYIVSIEEIDVEIGKFIKKLKGDNLYESTNFLLITDHGGTRTSGHGGLSKEEMEVPWAITGPGIVKGKVLLEPNSNANTARVIAEIFGCKEIPTSWIGNIPSSIFEK</sequence>
<keyword evidence="1" id="KW-0808">Transferase</keyword>
<protein>
    <submittedName>
        <fullName evidence="1">Type I phosphodiesterase/nucleotide pyrophosphatase/phosphate transferase</fullName>
    </submittedName>
</protein>
<dbReference type="SUPFAM" id="SSF53649">
    <property type="entry name" value="Alkaline phosphatase-like"/>
    <property type="match status" value="1"/>
</dbReference>
<accession>H6RE49</accession>
<reference evidence="1" key="1">
    <citation type="journal article" date="2012" name="Environ. Microbiol.">
        <title>Genomic content of uncultured Bacteroidetes from contrasting oceanic provinces in the North Atlantic Ocean.</title>
        <authorList>
            <person name="Gomez-Pereira P.R."/>
            <person name="Schuler M."/>
            <person name="Fuchs B.M."/>
            <person name="Bennke C."/>
            <person name="Teeling H."/>
            <person name="Waldmann J."/>
            <person name="Richter M."/>
            <person name="Barbe V."/>
            <person name="Bataille E."/>
            <person name="Glockner F.O."/>
            <person name="Amann R."/>
        </authorList>
    </citation>
    <scope>NUCLEOTIDE SEQUENCE</scope>
</reference>
<dbReference type="GO" id="GO:0016740">
    <property type="term" value="F:transferase activity"/>
    <property type="evidence" value="ECO:0007669"/>
    <property type="project" value="UniProtKB-KW"/>
</dbReference>
<dbReference type="InterPro" id="IPR017850">
    <property type="entry name" value="Alkaline_phosphatase_core_sf"/>
</dbReference>
<dbReference type="InterPro" id="IPR002591">
    <property type="entry name" value="Phosphodiest/P_Trfase"/>
</dbReference>
<dbReference type="EMBL" id="FO117576">
    <property type="protein sequence ID" value="CCF99310.1"/>
    <property type="molecule type" value="Genomic_DNA"/>
</dbReference>
<dbReference type="Gene3D" id="3.40.720.10">
    <property type="entry name" value="Alkaline Phosphatase, subunit A"/>
    <property type="match status" value="1"/>
</dbReference>
<dbReference type="AlphaFoldDB" id="H6RE49"/>
<dbReference type="Pfam" id="PF01663">
    <property type="entry name" value="Phosphodiest"/>
    <property type="match status" value="1"/>
</dbReference>